<protein>
    <submittedName>
        <fullName evidence="3">Uncharacterized protein</fullName>
    </submittedName>
</protein>
<keyword evidence="2" id="KW-1133">Transmembrane helix</keyword>
<evidence type="ECO:0000256" key="1">
    <source>
        <dbReference type="SAM" id="MobiDB-lite"/>
    </source>
</evidence>
<name>A0A068LQY7_9ZZZZ</name>
<reference evidence="3" key="1">
    <citation type="journal article" date="2014" name="BMC Genomics">
        <title>Metasecretome-selective phage display approach for mining the functional potential of a rumen microbial community.</title>
        <authorList>
            <person name="Ciric M."/>
            <person name="Moon C.D."/>
            <person name="Leahy S.C."/>
            <person name="Creevey C.J."/>
            <person name="Altermann E."/>
            <person name="Attwood G.T."/>
            <person name="Rakonjac J."/>
            <person name="Gagic D."/>
        </authorList>
    </citation>
    <scope>NUCLEOTIDE SEQUENCE</scope>
</reference>
<keyword evidence="2" id="KW-0472">Membrane</keyword>
<dbReference type="AlphaFoldDB" id="A0A068LQY7"/>
<feature type="region of interest" description="Disordered" evidence="1">
    <location>
        <begin position="1"/>
        <end position="33"/>
    </location>
</feature>
<dbReference type="EMBL" id="KF790714">
    <property type="protein sequence ID" value="AIE47625.1"/>
    <property type="molecule type" value="Genomic_DNA"/>
</dbReference>
<organism evidence="3">
    <name type="scientific">uncultured prokaryote</name>
    <dbReference type="NCBI Taxonomy" id="198431"/>
    <lineage>
        <taxon>unclassified sequences</taxon>
        <taxon>environmental samples</taxon>
    </lineage>
</organism>
<keyword evidence="2" id="KW-0812">Transmembrane</keyword>
<sequence length="99" mass="10917">MWKDEEREQIEQAPADDEGQELTDSVSTAEDGDKASRKKLLLSTGLPVLLTIIFFLIPLFFKTPVYALNDDIQIRDILSGAYSGSPDLHTVYMGAVLSG</sequence>
<evidence type="ECO:0000313" key="3">
    <source>
        <dbReference type="EMBL" id="AIE47625.1"/>
    </source>
</evidence>
<feature type="compositionally biased region" description="Basic and acidic residues" evidence="1">
    <location>
        <begin position="1"/>
        <end position="10"/>
    </location>
</feature>
<feature type="transmembrane region" description="Helical" evidence="2">
    <location>
        <begin position="40"/>
        <end position="61"/>
    </location>
</feature>
<feature type="non-terminal residue" evidence="3">
    <location>
        <position position="99"/>
    </location>
</feature>
<accession>A0A068LQY7</accession>
<evidence type="ECO:0000256" key="2">
    <source>
        <dbReference type="SAM" id="Phobius"/>
    </source>
</evidence>
<proteinExistence type="predicted"/>